<evidence type="ECO:0000313" key="1">
    <source>
        <dbReference type="EMBL" id="KAI8007930.1"/>
    </source>
</evidence>
<accession>A0ACC0H441</accession>
<protein>
    <submittedName>
        <fullName evidence="1">Uncharacterized protein</fullName>
    </submittedName>
</protein>
<dbReference type="Proteomes" id="UP001060215">
    <property type="component" value="Chromosome 7"/>
</dbReference>
<comment type="caution">
    <text evidence="1">The sequence shown here is derived from an EMBL/GenBank/DDBJ whole genome shotgun (WGS) entry which is preliminary data.</text>
</comment>
<dbReference type="EMBL" id="CM045764">
    <property type="protein sequence ID" value="KAI8007930.1"/>
    <property type="molecule type" value="Genomic_DNA"/>
</dbReference>
<reference evidence="1 2" key="1">
    <citation type="journal article" date="2022" name="Plant J.">
        <title>Chromosome-level genome of Camellia lanceoleosa provides a valuable resource for understanding genome evolution and self-incompatibility.</title>
        <authorList>
            <person name="Gong W."/>
            <person name="Xiao S."/>
            <person name="Wang L."/>
            <person name="Liao Z."/>
            <person name="Chang Y."/>
            <person name="Mo W."/>
            <person name="Hu G."/>
            <person name="Li W."/>
            <person name="Zhao G."/>
            <person name="Zhu H."/>
            <person name="Hu X."/>
            <person name="Ji K."/>
            <person name="Xiang X."/>
            <person name="Song Q."/>
            <person name="Yuan D."/>
            <person name="Jin S."/>
            <person name="Zhang L."/>
        </authorList>
    </citation>
    <scope>NUCLEOTIDE SEQUENCE [LARGE SCALE GENOMIC DNA]</scope>
    <source>
        <strain evidence="1">SQ_2022a</strain>
    </source>
</reference>
<gene>
    <name evidence="1" type="ORF">LOK49_LG07G02976</name>
</gene>
<sequence>MAFKLDDKSRFKSKLQYFCLLLVVTFETEMSKKDFNIPARLFQNILRRC</sequence>
<proteinExistence type="predicted"/>
<organism evidence="1 2">
    <name type="scientific">Camellia lanceoleosa</name>
    <dbReference type="NCBI Taxonomy" id="1840588"/>
    <lineage>
        <taxon>Eukaryota</taxon>
        <taxon>Viridiplantae</taxon>
        <taxon>Streptophyta</taxon>
        <taxon>Embryophyta</taxon>
        <taxon>Tracheophyta</taxon>
        <taxon>Spermatophyta</taxon>
        <taxon>Magnoliopsida</taxon>
        <taxon>eudicotyledons</taxon>
        <taxon>Gunneridae</taxon>
        <taxon>Pentapetalae</taxon>
        <taxon>asterids</taxon>
        <taxon>Ericales</taxon>
        <taxon>Theaceae</taxon>
        <taxon>Camellia</taxon>
    </lineage>
</organism>
<name>A0ACC0H441_9ERIC</name>
<keyword evidence="2" id="KW-1185">Reference proteome</keyword>
<evidence type="ECO:0000313" key="2">
    <source>
        <dbReference type="Proteomes" id="UP001060215"/>
    </source>
</evidence>